<dbReference type="RefSeq" id="XP_008093532.1">
    <property type="nucleotide sequence ID" value="XM_008095341.1"/>
</dbReference>
<keyword evidence="4 6" id="KW-1133">Transmembrane helix</keyword>
<dbReference type="Pfam" id="PF07690">
    <property type="entry name" value="MFS_1"/>
    <property type="match status" value="1"/>
</dbReference>
<dbReference type="InterPro" id="IPR020846">
    <property type="entry name" value="MFS_dom"/>
</dbReference>
<feature type="domain" description="Major facilitator superfamily (MFS) profile" evidence="7">
    <location>
        <begin position="1"/>
        <end position="140"/>
    </location>
</feature>
<dbReference type="AlphaFoldDB" id="E3QF74"/>
<dbReference type="InterPro" id="IPR011701">
    <property type="entry name" value="MFS"/>
</dbReference>
<dbReference type="Gene3D" id="1.20.1720.10">
    <property type="entry name" value="Multidrug resistance protein D"/>
    <property type="match status" value="1"/>
</dbReference>
<dbReference type="PROSITE" id="PS50850">
    <property type="entry name" value="MFS"/>
    <property type="match status" value="1"/>
</dbReference>
<dbReference type="InterPro" id="IPR036259">
    <property type="entry name" value="MFS_trans_sf"/>
</dbReference>
<sequence length="140" mass="14612">MPMPEVLAGEFGVSNAQINLSVTTYVVFQGVTPMFIGGLADKSGRLPAYILCLAVFTAANIGLAHATSYARLLAVRCVQSAGVEATMVLCQAIVADIITSAERGHYVGIAAIPAILGTKSTGSHVRDCCRPPAFAGFRVR</sequence>
<feature type="transmembrane region" description="Helical" evidence="6">
    <location>
        <begin position="46"/>
        <end position="66"/>
    </location>
</feature>
<evidence type="ECO:0000256" key="4">
    <source>
        <dbReference type="ARBA" id="ARBA00022989"/>
    </source>
</evidence>
<keyword evidence="2" id="KW-0813">Transport</keyword>
<dbReference type="eggNOG" id="KOG0255">
    <property type="taxonomic scope" value="Eukaryota"/>
</dbReference>
<evidence type="ECO:0000256" key="6">
    <source>
        <dbReference type="SAM" id="Phobius"/>
    </source>
</evidence>
<dbReference type="GeneID" id="24410021"/>
<keyword evidence="9" id="KW-1185">Reference proteome</keyword>
<feature type="transmembrane region" description="Helical" evidence="6">
    <location>
        <begin position="20"/>
        <end position="40"/>
    </location>
</feature>
<organism evidence="9">
    <name type="scientific">Colletotrichum graminicola (strain M1.001 / M2 / FGSC 10212)</name>
    <name type="common">Maize anthracnose fungus</name>
    <name type="synonym">Glomerella graminicola</name>
    <dbReference type="NCBI Taxonomy" id="645133"/>
    <lineage>
        <taxon>Eukaryota</taxon>
        <taxon>Fungi</taxon>
        <taxon>Dikarya</taxon>
        <taxon>Ascomycota</taxon>
        <taxon>Pezizomycotina</taxon>
        <taxon>Sordariomycetes</taxon>
        <taxon>Hypocreomycetidae</taxon>
        <taxon>Glomerellales</taxon>
        <taxon>Glomerellaceae</taxon>
        <taxon>Colletotrichum</taxon>
        <taxon>Colletotrichum graminicola species complex</taxon>
    </lineage>
</organism>
<dbReference type="STRING" id="645133.E3QF74"/>
<comment type="subcellular location">
    <subcellularLocation>
        <location evidence="1">Membrane</location>
        <topology evidence="1">Multi-pass membrane protein</topology>
    </subcellularLocation>
</comment>
<dbReference type="OrthoDB" id="440553at2759"/>
<evidence type="ECO:0000259" key="7">
    <source>
        <dbReference type="PROSITE" id="PS50850"/>
    </source>
</evidence>
<protein>
    <recommendedName>
        <fullName evidence="7">Major facilitator superfamily (MFS) profile domain-containing protein</fullName>
    </recommendedName>
</protein>
<dbReference type="PANTHER" id="PTHR23502:SF51">
    <property type="entry name" value="QUINIDINE RESISTANCE PROTEIN 1-RELATED"/>
    <property type="match status" value="1"/>
</dbReference>
<dbReference type="GO" id="GO:0022857">
    <property type="term" value="F:transmembrane transporter activity"/>
    <property type="evidence" value="ECO:0007669"/>
    <property type="project" value="InterPro"/>
</dbReference>
<gene>
    <name evidence="8" type="ORF">GLRG_04656</name>
</gene>
<evidence type="ECO:0000256" key="1">
    <source>
        <dbReference type="ARBA" id="ARBA00004141"/>
    </source>
</evidence>
<accession>E3QF74</accession>
<proteinExistence type="predicted"/>
<reference evidence="9" key="1">
    <citation type="journal article" date="2012" name="Nat. Genet.">
        <title>Lifestyle transitions in plant pathogenic Colletotrichum fungi deciphered by genome and transcriptome analyses.</title>
        <authorList>
            <person name="O'Connell R.J."/>
            <person name="Thon M.R."/>
            <person name="Hacquard S."/>
            <person name="Amyotte S.G."/>
            <person name="Kleemann J."/>
            <person name="Torres M.F."/>
            <person name="Damm U."/>
            <person name="Buiate E.A."/>
            <person name="Epstein L."/>
            <person name="Alkan N."/>
            <person name="Altmueller J."/>
            <person name="Alvarado-Balderrama L."/>
            <person name="Bauser C.A."/>
            <person name="Becker C."/>
            <person name="Birren B.W."/>
            <person name="Chen Z."/>
            <person name="Choi J."/>
            <person name="Crouch J.A."/>
            <person name="Duvick J.P."/>
            <person name="Farman M.A."/>
            <person name="Gan P."/>
            <person name="Heiman D."/>
            <person name="Henrissat B."/>
            <person name="Howard R.J."/>
            <person name="Kabbage M."/>
            <person name="Koch C."/>
            <person name="Kracher B."/>
            <person name="Kubo Y."/>
            <person name="Law A.D."/>
            <person name="Lebrun M.-H."/>
            <person name="Lee Y.-H."/>
            <person name="Miyara I."/>
            <person name="Moore N."/>
            <person name="Neumann U."/>
            <person name="Nordstroem K."/>
            <person name="Panaccione D.G."/>
            <person name="Panstruga R."/>
            <person name="Place M."/>
            <person name="Proctor R.H."/>
            <person name="Prusky D."/>
            <person name="Rech G."/>
            <person name="Reinhardt R."/>
            <person name="Rollins J.A."/>
            <person name="Rounsley S."/>
            <person name="Schardl C.L."/>
            <person name="Schwartz D.C."/>
            <person name="Shenoy N."/>
            <person name="Shirasu K."/>
            <person name="Sikhakolli U.R."/>
            <person name="Stueber K."/>
            <person name="Sukno S.A."/>
            <person name="Sweigard J.A."/>
            <person name="Takano Y."/>
            <person name="Takahara H."/>
            <person name="Trail F."/>
            <person name="van der Does H.C."/>
            <person name="Voll L.M."/>
            <person name="Will I."/>
            <person name="Young S."/>
            <person name="Zeng Q."/>
            <person name="Zhang J."/>
            <person name="Zhou S."/>
            <person name="Dickman M.B."/>
            <person name="Schulze-Lefert P."/>
            <person name="Ver Loren van Themaat E."/>
            <person name="Ma L.-J."/>
            <person name="Vaillancourt L.J."/>
        </authorList>
    </citation>
    <scope>NUCLEOTIDE SEQUENCE [LARGE SCALE GENOMIC DNA]</scope>
    <source>
        <strain evidence="9">M1.001 / M2 / FGSC 10212</strain>
    </source>
</reference>
<evidence type="ECO:0000256" key="3">
    <source>
        <dbReference type="ARBA" id="ARBA00022692"/>
    </source>
</evidence>
<keyword evidence="5 6" id="KW-0472">Membrane</keyword>
<evidence type="ECO:0000313" key="8">
    <source>
        <dbReference type="EMBL" id="EFQ29512.1"/>
    </source>
</evidence>
<keyword evidence="3 6" id="KW-0812">Transmembrane</keyword>
<dbReference type="VEuPathDB" id="FungiDB:GLRG_04656"/>
<evidence type="ECO:0000256" key="5">
    <source>
        <dbReference type="ARBA" id="ARBA00023136"/>
    </source>
</evidence>
<dbReference type="Proteomes" id="UP000008782">
    <property type="component" value="Unassembled WGS sequence"/>
</dbReference>
<dbReference type="PANTHER" id="PTHR23502">
    <property type="entry name" value="MAJOR FACILITATOR SUPERFAMILY"/>
    <property type="match status" value="1"/>
</dbReference>
<dbReference type="SUPFAM" id="SSF103473">
    <property type="entry name" value="MFS general substrate transporter"/>
    <property type="match status" value="1"/>
</dbReference>
<evidence type="ECO:0000256" key="2">
    <source>
        <dbReference type="ARBA" id="ARBA00022448"/>
    </source>
</evidence>
<name>E3QF74_COLGM</name>
<dbReference type="GO" id="GO:0005886">
    <property type="term" value="C:plasma membrane"/>
    <property type="evidence" value="ECO:0007669"/>
    <property type="project" value="TreeGrafter"/>
</dbReference>
<dbReference type="EMBL" id="GG697345">
    <property type="protein sequence ID" value="EFQ29512.1"/>
    <property type="molecule type" value="Genomic_DNA"/>
</dbReference>
<dbReference type="HOGENOM" id="CLU_1835019_0_0_1"/>
<evidence type="ECO:0000313" key="9">
    <source>
        <dbReference type="Proteomes" id="UP000008782"/>
    </source>
</evidence>